<dbReference type="InterPro" id="IPR028203">
    <property type="entry name" value="PSII_CF48-like_dom"/>
</dbReference>
<dbReference type="RefSeq" id="WP_155175741.1">
    <property type="nucleotide sequence ID" value="NZ_BAAAFL010000027.1"/>
</dbReference>
<evidence type="ECO:0000256" key="1">
    <source>
        <dbReference type="ARBA" id="ARBA00022531"/>
    </source>
</evidence>
<dbReference type="EMBL" id="SMLW01000660">
    <property type="protein sequence ID" value="MTI28326.1"/>
    <property type="molecule type" value="Genomic_DNA"/>
</dbReference>
<dbReference type="Proteomes" id="UP000798808">
    <property type="component" value="Unassembled WGS sequence"/>
</dbReference>
<evidence type="ECO:0000256" key="3">
    <source>
        <dbReference type="SAM" id="MobiDB-lite"/>
    </source>
</evidence>
<feature type="signal peptide" evidence="4">
    <location>
        <begin position="1"/>
        <end position="21"/>
    </location>
</feature>
<evidence type="ECO:0000259" key="5">
    <source>
        <dbReference type="Pfam" id="PF14870"/>
    </source>
</evidence>
<feature type="compositionally biased region" description="Acidic residues" evidence="3">
    <location>
        <begin position="32"/>
        <end position="53"/>
    </location>
</feature>
<dbReference type="Gene3D" id="2.130.10.10">
    <property type="entry name" value="YVTN repeat-like/Quinoprotein amine dehydrogenase"/>
    <property type="match status" value="2"/>
</dbReference>
<protein>
    <recommendedName>
        <fullName evidence="5">Photosynthesis system II assembly factor Ycf48/Hcf136-like domain-containing protein</fullName>
    </recommendedName>
</protein>
<gene>
    <name evidence="6" type="ORF">E1163_25440</name>
</gene>
<sequence>MALRKHFIFALILCFCFAACSSDDDGVKPADDQVDQGDGDNNDDDDDNGDDSNDGTSGLTFTKLTTGTDLSFFSIHFIDEQSGFLAGGTPSVSVEKAIILKSTDGGASWAEAYSNTGFYITDVTSSTDNILFATTSDGAILKSENTGDTWERIDIEPGIYLADIRFLDAETGFLAGSTSGGNGKLFTTSDGGESWESIINTTPLENNALHEIAFLGNNTILASGGAWAKGVVLKSTNKGVDWTPIDVAEGVKIMDISMEGNSGFAVGDNGQYSTATEKGMLFKTADGGETWENVDTGYDNRLRELAIRGDVGIVAGYNKSNNLSNPEFIMMSFDGGEKWSRINHDFGLNSWGDVQFISDNKIILVGYEGLAVMIEVGE</sequence>
<name>A0ABW9RWQ8_9BACT</name>
<proteinExistence type="predicted"/>
<dbReference type="PANTHER" id="PTHR47199">
    <property type="entry name" value="PHOTOSYSTEM II STABILITY/ASSEMBLY FACTOR HCF136, CHLOROPLASTIC"/>
    <property type="match status" value="1"/>
</dbReference>
<evidence type="ECO:0000256" key="4">
    <source>
        <dbReference type="SAM" id="SignalP"/>
    </source>
</evidence>
<keyword evidence="7" id="KW-1185">Reference proteome</keyword>
<organism evidence="6 7">
    <name type="scientific">Fulvivirga kasyanovii</name>
    <dbReference type="NCBI Taxonomy" id="396812"/>
    <lineage>
        <taxon>Bacteria</taxon>
        <taxon>Pseudomonadati</taxon>
        <taxon>Bacteroidota</taxon>
        <taxon>Cytophagia</taxon>
        <taxon>Cytophagales</taxon>
        <taxon>Fulvivirgaceae</taxon>
        <taxon>Fulvivirga</taxon>
    </lineage>
</organism>
<feature type="region of interest" description="Disordered" evidence="3">
    <location>
        <begin position="28"/>
        <end position="58"/>
    </location>
</feature>
<feature type="domain" description="Photosynthesis system II assembly factor Ycf48/Hcf136-like" evidence="5">
    <location>
        <begin position="150"/>
        <end position="247"/>
    </location>
</feature>
<dbReference type="PANTHER" id="PTHR47199:SF2">
    <property type="entry name" value="PHOTOSYSTEM II STABILITY_ASSEMBLY FACTOR HCF136, CHLOROPLASTIC"/>
    <property type="match status" value="1"/>
</dbReference>
<evidence type="ECO:0000313" key="6">
    <source>
        <dbReference type="EMBL" id="MTI28326.1"/>
    </source>
</evidence>
<keyword evidence="4" id="KW-0732">Signal</keyword>
<dbReference type="SUPFAM" id="SSF110296">
    <property type="entry name" value="Oligoxyloglucan reducing end-specific cellobiohydrolase"/>
    <property type="match status" value="2"/>
</dbReference>
<feature type="chain" id="PRO_5045970987" description="Photosynthesis system II assembly factor Ycf48/Hcf136-like domain-containing protein" evidence="4">
    <location>
        <begin position="22"/>
        <end position="378"/>
    </location>
</feature>
<reference evidence="6 7" key="1">
    <citation type="submission" date="2019-02" db="EMBL/GenBank/DDBJ databases">
        <authorList>
            <person name="Goldberg S.R."/>
            <person name="Haltli B.A."/>
            <person name="Correa H."/>
            <person name="Russell K.G."/>
        </authorList>
    </citation>
    <scope>NUCLEOTIDE SEQUENCE [LARGE SCALE GENOMIC DNA]</scope>
    <source>
        <strain evidence="6 7">JCM 16186</strain>
    </source>
</reference>
<keyword evidence="2" id="KW-0604">Photosystem II</keyword>
<accession>A0ABW9RWQ8</accession>
<dbReference type="Pfam" id="PF14870">
    <property type="entry name" value="PSII_BNR"/>
    <property type="match status" value="1"/>
</dbReference>
<evidence type="ECO:0000313" key="7">
    <source>
        <dbReference type="Proteomes" id="UP000798808"/>
    </source>
</evidence>
<comment type="caution">
    <text evidence="6">The sequence shown here is derived from an EMBL/GenBank/DDBJ whole genome shotgun (WGS) entry which is preliminary data.</text>
</comment>
<keyword evidence="1" id="KW-0602">Photosynthesis</keyword>
<dbReference type="InterPro" id="IPR015943">
    <property type="entry name" value="WD40/YVTN_repeat-like_dom_sf"/>
</dbReference>
<evidence type="ECO:0000256" key="2">
    <source>
        <dbReference type="ARBA" id="ARBA00023276"/>
    </source>
</evidence>